<name>A0A8K1CVP1_PYTOL</name>
<reference evidence="2" key="1">
    <citation type="submission" date="2019-03" db="EMBL/GenBank/DDBJ databases">
        <title>Long read genome sequence of the mycoparasitic Pythium oligandrum ATCC 38472 isolated from sugarbeet rhizosphere.</title>
        <authorList>
            <person name="Gaulin E."/>
        </authorList>
    </citation>
    <scope>NUCLEOTIDE SEQUENCE</scope>
    <source>
        <strain evidence="2">ATCC 38472_TT</strain>
    </source>
</reference>
<gene>
    <name evidence="2" type="ORF">Poli38472_001954</name>
</gene>
<evidence type="ECO:0000313" key="2">
    <source>
        <dbReference type="EMBL" id="TMW69798.1"/>
    </source>
</evidence>
<organism evidence="2 3">
    <name type="scientific">Pythium oligandrum</name>
    <name type="common">Mycoparasitic fungus</name>
    <dbReference type="NCBI Taxonomy" id="41045"/>
    <lineage>
        <taxon>Eukaryota</taxon>
        <taxon>Sar</taxon>
        <taxon>Stramenopiles</taxon>
        <taxon>Oomycota</taxon>
        <taxon>Peronosporomycetes</taxon>
        <taxon>Pythiales</taxon>
        <taxon>Pythiaceae</taxon>
        <taxon>Pythium</taxon>
    </lineage>
</organism>
<evidence type="ECO:0000313" key="3">
    <source>
        <dbReference type="Proteomes" id="UP000794436"/>
    </source>
</evidence>
<dbReference type="Proteomes" id="UP000794436">
    <property type="component" value="Unassembled WGS sequence"/>
</dbReference>
<proteinExistence type="predicted"/>
<evidence type="ECO:0000256" key="1">
    <source>
        <dbReference type="SAM" id="MobiDB-lite"/>
    </source>
</evidence>
<keyword evidence="3" id="KW-1185">Reference proteome</keyword>
<accession>A0A8K1CVP1</accession>
<comment type="caution">
    <text evidence="2">The sequence shown here is derived from an EMBL/GenBank/DDBJ whole genome shotgun (WGS) entry which is preliminary data.</text>
</comment>
<sequence length="130" mass="14321">MQASLTDAADIARKEYVSSDDASGSAVKSWASRNDSSRPTHSDSLYTIGSYGSFSSTSSSLVDLHVESVEDWEQAQTNPHGTVYSQSPVTADEYQTQLLRKMEQLRLTAEQTYQLAKKNEGAHAWLVDTL</sequence>
<dbReference type="AlphaFoldDB" id="A0A8K1CVP1"/>
<feature type="region of interest" description="Disordered" evidence="1">
    <location>
        <begin position="1"/>
        <end position="43"/>
    </location>
</feature>
<protein>
    <submittedName>
        <fullName evidence="2">Uncharacterized protein</fullName>
    </submittedName>
</protein>
<dbReference type="EMBL" id="SPLM01000001">
    <property type="protein sequence ID" value="TMW69798.1"/>
    <property type="molecule type" value="Genomic_DNA"/>
</dbReference>